<evidence type="ECO:0000313" key="2">
    <source>
        <dbReference type="EMBL" id="MQY16884.1"/>
    </source>
</evidence>
<dbReference type="InterPro" id="IPR011335">
    <property type="entry name" value="Restrct_endonuc-II-like"/>
</dbReference>
<dbReference type="Gene3D" id="3.90.1570.10">
    <property type="entry name" value="tt1808, chain A"/>
    <property type="match status" value="1"/>
</dbReference>
<feature type="domain" description="Putative restriction endonuclease" evidence="1">
    <location>
        <begin position="19"/>
        <end position="182"/>
    </location>
</feature>
<dbReference type="PANTHER" id="PTHR35400">
    <property type="entry name" value="SLR1083 PROTEIN"/>
    <property type="match status" value="1"/>
</dbReference>
<comment type="caution">
    <text evidence="2">The sequence shown here is derived from an EMBL/GenBank/DDBJ whole genome shotgun (WGS) entry which is preliminary data.</text>
</comment>
<reference evidence="2 3" key="1">
    <citation type="submission" date="2019-10" db="EMBL/GenBank/DDBJ databases">
        <title>Streptomyces smaragdinus sp. nov. and Streptomyces fabii sp. nov., isolated from the gut of fungus growing-termite Macrotermes natalensis.</title>
        <authorList>
            <person name="Schwitalla J."/>
            <person name="Benndorf R."/>
            <person name="Martin K."/>
            <person name="De Beer W."/>
            <person name="Kaster A.-K."/>
            <person name="Vollmers J."/>
            <person name="Poulsen M."/>
            <person name="Beemelmanns C."/>
        </authorList>
    </citation>
    <scope>NUCLEOTIDE SEQUENCE [LARGE SCALE GENOMIC DNA]</scope>
    <source>
        <strain evidence="2 3">RB5</strain>
    </source>
</reference>
<name>A0A7K0CW47_9ACTN</name>
<keyword evidence="3" id="KW-1185">Reference proteome</keyword>
<protein>
    <recommendedName>
        <fullName evidence="1">Putative restriction endonuclease domain-containing protein</fullName>
    </recommendedName>
</protein>
<sequence>MTRPNLTPRRGNLRAVADRLERATPGLHIEIIGGALVMSPAPRGKHAGIILILEQEIRPALLDSLVAIEVAAVEMPDDPDDYVIPDLTVCPADFVQSDEWLLDPADVELAVEVISPSERSKGVADKADWYAVAGVRCLLLIDPRSGTWVLRSHPDGGQYQGTRHGKFGESVPLPAPLGFEISTDSFPFYGETPGKA</sequence>
<dbReference type="CDD" id="cd06260">
    <property type="entry name" value="DUF820-like"/>
    <property type="match status" value="1"/>
</dbReference>
<dbReference type="Pfam" id="PF05685">
    <property type="entry name" value="Uma2"/>
    <property type="match status" value="1"/>
</dbReference>
<accession>A0A7K0CW47</accession>
<evidence type="ECO:0000259" key="1">
    <source>
        <dbReference type="Pfam" id="PF05685"/>
    </source>
</evidence>
<dbReference type="SUPFAM" id="SSF52980">
    <property type="entry name" value="Restriction endonuclease-like"/>
    <property type="match status" value="1"/>
</dbReference>
<gene>
    <name evidence="2" type="ORF">SRB5_70870</name>
</gene>
<evidence type="ECO:0000313" key="3">
    <source>
        <dbReference type="Proteomes" id="UP000466345"/>
    </source>
</evidence>
<dbReference type="Proteomes" id="UP000466345">
    <property type="component" value="Unassembled WGS sequence"/>
</dbReference>
<dbReference type="RefSeq" id="WP_323379043.1">
    <property type="nucleotide sequence ID" value="NZ_WEGJ01000082.1"/>
</dbReference>
<proteinExistence type="predicted"/>
<dbReference type="InterPro" id="IPR008538">
    <property type="entry name" value="Uma2"/>
</dbReference>
<dbReference type="PANTHER" id="PTHR35400:SF3">
    <property type="entry name" value="SLL1072 PROTEIN"/>
    <property type="match status" value="1"/>
</dbReference>
<organism evidence="2 3">
    <name type="scientific">Streptomyces smaragdinus</name>
    <dbReference type="NCBI Taxonomy" id="2585196"/>
    <lineage>
        <taxon>Bacteria</taxon>
        <taxon>Bacillati</taxon>
        <taxon>Actinomycetota</taxon>
        <taxon>Actinomycetes</taxon>
        <taxon>Kitasatosporales</taxon>
        <taxon>Streptomycetaceae</taxon>
        <taxon>Streptomyces</taxon>
    </lineage>
</organism>
<dbReference type="EMBL" id="WEGJ01000082">
    <property type="protein sequence ID" value="MQY16884.1"/>
    <property type="molecule type" value="Genomic_DNA"/>
</dbReference>
<dbReference type="InterPro" id="IPR012296">
    <property type="entry name" value="Nuclease_put_TT1808"/>
</dbReference>
<dbReference type="AlphaFoldDB" id="A0A7K0CW47"/>